<proteinExistence type="predicted"/>
<keyword evidence="2" id="KW-1185">Reference proteome</keyword>
<evidence type="ECO:0000313" key="1">
    <source>
        <dbReference type="EMBL" id="GAA2137882.1"/>
    </source>
</evidence>
<reference evidence="2" key="1">
    <citation type="journal article" date="2019" name="Int. J. Syst. Evol. Microbiol.">
        <title>The Global Catalogue of Microorganisms (GCM) 10K type strain sequencing project: providing services to taxonomists for standard genome sequencing and annotation.</title>
        <authorList>
            <consortium name="The Broad Institute Genomics Platform"/>
            <consortium name="The Broad Institute Genome Sequencing Center for Infectious Disease"/>
            <person name="Wu L."/>
            <person name="Ma J."/>
        </authorList>
    </citation>
    <scope>NUCLEOTIDE SEQUENCE [LARGE SCALE GENOMIC DNA]</scope>
    <source>
        <strain evidence="2">JCM 14560</strain>
    </source>
</reference>
<dbReference type="EMBL" id="BAAANT010000008">
    <property type="protein sequence ID" value="GAA2137882.1"/>
    <property type="molecule type" value="Genomic_DNA"/>
</dbReference>
<dbReference type="RefSeq" id="WP_344462795.1">
    <property type="nucleotide sequence ID" value="NZ_BAAANT010000008.1"/>
</dbReference>
<organism evidence="1 2">
    <name type="scientific">Kitasatospora kazusensis</name>
    <dbReference type="NCBI Taxonomy" id="407974"/>
    <lineage>
        <taxon>Bacteria</taxon>
        <taxon>Bacillati</taxon>
        <taxon>Actinomycetota</taxon>
        <taxon>Actinomycetes</taxon>
        <taxon>Kitasatosporales</taxon>
        <taxon>Streptomycetaceae</taxon>
        <taxon>Kitasatospora</taxon>
    </lineage>
</organism>
<sequence length="71" mass="7387">MSRVSQPDAQAARPGVLFIGAATVATTTEEAREVWRQAHAAGQPQWHLDLVAGIGRTKPGARPAEPMAGAA</sequence>
<accession>A0ABP5L1Z9</accession>
<dbReference type="Proteomes" id="UP001422759">
    <property type="component" value="Unassembled WGS sequence"/>
</dbReference>
<protein>
    <submittedName>
        <fullName evidence="1">Uncharacterized protein</fullName>
    </submittedName>
</protein>
<comment type="caution">
    <text evidence="1">The sequence shown here is derived from an EMBL/GenBank/DDBJ whole genome shotgun (WGS) entry which is preliminary data.</text>
</comment>
<name>A0ABP5L1Z9_9ACTN</name>
<evidence type="ECO:0000313" key="2">
    <source>
        <dbReference type="Proteomes" id="UP001422759"/>
    </source>
</evidence>
<gene>
    <name evidence="1" type="ORF">GCM10009760_18760</name>
</gene>